<dbReference type="PANTHER" id="PTHR10903:SF135">
    <property type="entry name" value="TRANSLOCASE OF CHLOROPLAST 120, CHLOROPLASTIC-RELATED"/>
    <property type="match status" value="1"/>
</dbReference>
<accession>A0A066X376</accession>
<dbReference type="InterPro" id="IPR045058">
    <property type="entry name" value="GIMA/IAN/Toc"/>
</dbReference>
<evidence type="ECO:0000256" key="11">
    <source>
        <dbReference type="ARBA" id="ARBA00022927"/>
    </source>
</evidence>
<keyword evidence="10" id="KW-0460">Magnesium</keyword>
<keyword evidence="12" id="KW-1133">Transmembrane helix</keyword>
<evidence type="ECO:0000313" key="18">
    <source>
        <dbReference type="Proteomes" id="UP000027238"/>
    </source>
</evidence>
<keyword evidence="4" id="KW-0150">Chloroplast</keyword>
<evidence type="ECO:0000256" key="15">
    <source>
        <dbReference type="SAM" id="Coils"/>
    </source>
</evidence>
<dbReference type="SUPFAM" id="SSF52540">
    <property type="entry name" value="P-loop containing nucleoside triphosphate hydrolases"/>
    <property type="match status" value="1"/>
</dbReference>
<dbReference type="EMBL" id="JMSE01001352">
    <property type="protein sequence ID" value="KDN62124.1"/>
    <property type="molecule type" value="Genomic_DNA"/>
</dbReference>
<dbReference type="GO" id="GO:0016020">
    <property type="term" value="C:membrane"/>
    <property type="evidence" value="ECO:0007669"/>
    <property type="project" value="UniProtKB-SubCell"/>
</dbReference>
<keyword evidence="11" id="KW-0653">Protein transport</keyword>
<dbReference type="GO" id="GO:0015031">
    <property type="term" value="P:protein transport"/>
    <property type="evidence" value="ECO:0007669"/>
    <property type="project" value="UniProtKB-KW"/>
</dbReference>
<dbReference type="Proteomes" id="UP000027238">
    <property type="component" value="Unassembled WGS sequence"/>
</dbReference>
<organism evidence="17 18">
    <name type="scientific">Colletotrichum sublineola</name>
    <name type="common">Sorghum anthracnose fungus</name>
    <dbReference type="NCBI Taxonomy" id="1173701"/>
    <lineage>
        <taxon>Eukaryota</taxon>
        <taxon>Fungi</taxon>
        <taxon>Dikarya</taxon>
        <taxon>Ascomycota</taxon>
        <taxon>Pezizomycotina</taxon>
        <taxon>Sordariomycetes</taxon>
        <taxon>Hypocreomycetidae</taxon>
        <taxon>Glomerellales</taxon>
        <taxon>Glomerellaceae</taxon>
        <taxon>Colletotrichum</taxon>
        <taxon>Colletotrichum graminicola species complex</taxon>
    </lineage>
</organism>
<protein>
    <recommendedName>
        <fullName evidence="16">G domain-containing protein</fullName>
    </recommendedName>
</protein>
<evidence type="ECO:0000256" key="10">
    <source>
        <dbReference type="ARBA" id="ARBA00022842"/>
    </source>
</evidence>
<dbReference type="GO" id="GO:0016787">
    <property type="term" value="F:hydrolase activity"/>
    <property type="evidence" value="ECO:0007669"/>
    <property type="project" value="UniProtKB-KW"/>
</dbReference>
<keyword evidence="3" id="KW-0813">Transport</keyword>
<comment type="cofactor">
    <cofactor evidence="1">
        <name>Mg(2+)</name>
        <dbReference type="ChEBI" id="CHEBI:18420"/>
    </cofactor>
</comment>
<dbReference type="PANTHER" id="PTHR10903">
    <property type="entry name" value="GTPASE, IMAP FAMILY MEMBER-RELATED"/>
    <property type="match status" value="1"/>
</dbReference>
<proteinExistence type="predicted"/>
<evidence type="ECO:0000256" key="1">
    <source>
        <dbReference type="ARBA" id="ARBA00001946"/>
    </source>
</evidence>
<dbReference type="STRING" id="1173701.A0A066X376"/>
<evidence type="ECO:0000256" key="8">
    <source>
        <dbReference type="ARBA" id="ARBA00022801"/>
    </source>
</evidence>
<feature type="coiled-coil region" evidence="15">
    <location>
        <begin position="250"/>
        <end position="332"/>
    </location>
</feature>
<evidence type="ECO:0000256" key="14">
    <source>
        <dbReference type="ARBA" id="ARBA00024013"/>
    </source>
</evidence>
<evidence type="ECO:0000256" key="3">
    <source>
        <dbReference type="ARBA" id="ARBA00022448"/>
    </source>
</evidence>
<reference evidence="18" key="1">
    <citation type="journal article" date="2014" name="Genome Announc.">
        <title>Draft genome sequence of Colletotrichum sublineola, a destructive pathogen of cultivated sorghum.</title>
        <authorList>
            <person name="Baroncelli R."/>
            <person name="Sanz-Martin J.M."/>
            <person name="Rech G.E."/>
            <person name="Sukno S.A."/>
            <person name="Thon M.R."/>
        </authorList>
    </citation>
    <scope>NUCLEOTIDE SEQUENCE [LARGE SCALE GENOMIC DNA]</scope>
    <source>
        <strain evidence="18">TX430BB</strain>
    </source>
</reference>
<evidence type="ECO:0000313" key="17">
    <source>
        <dbReference type="EMBL" id="KDN62124.1"/>
    </source>
</evidence>
<feature type="domain" description="G" evidence="16">
    <location>
        <begin position="31"/>
        <end position="92"/>
    </location>
</feature>
<dbReference type="Pfam" id="PF01926">
    <property type="entry name" value="MMR_HSR1"/>
    <property type="match status" value="1"/>
</dbReference>
<evidence type="ECO:0000259" key="16">
    <source>
        <dbReference type="Pfam" id="PF01926"/>
    </source>
</evidence>
<evidence type="ECO:0000256" key="4">
    <source>
        <dbReference type="ARBA" id="ARBA00022528"/>
    </source>
</evidence>
<dbReference type="Gene3D" id="3.40.50.300">
    <property type="entry name" value="P-loop containing nucleotide triphosphate hydrolases"/>
    <property type="match status" value="1"/>
</dbReference>
<evidence type="ECO:0000256" key="2">
    <source>
        <dbReference type="ARBA" id="ARBA00004167"/>
    </source>
</evidence>
<dbReference type="GO" id="GO:0005525">
    <property type="term" value="F:GTP binding"/>
    <property type="evidence" value="ECO:0007669"/>
    <property type="project" value="InterPro"/>
</dbReference>
<keyword evidence="7" id="KW-0479">Metal-binding</keyword>
<evidence type="ECO:0000256" key="5">
    <source>
        <dbReference type="ARBA" id="ARBA00022640"/>
    </source>
</evidence>
<evidence type="ECO:0000256" key="13">
    <source>
        <dbReference type="ARBA" id="ARBA00023136"/>
    </source>
</evidence>
<evidence type="ECO:0000256" key="9">
    <source>
        <dbReference type="ARBA" id="ARBA00022805"/>
    </source>
</evidence>
<comment type="caution">
    <text evidence="17">The sequence shown here is derived from an EMBL/GenBank/DDBJ whole genome shotgun (WGS) entry which is preliminary data.</text>
</comment>
<keyword evidence="15" id="KW-0175">Coiled coil</keyword>
<keyword evidence="13" id="KW-0472">Membrane</keyword>
<dbReference type="OMA" id="KGCHAMI"/>
<dbReference type="OrthoDB" id="8954335at2759"/>
<sequence>MDVLRPIPPPIRADVSLFRGGQKARDSDIFIAVMGLTGSGKSTFVSHLTKSAVPIGSKVQSCTREVTVYQYQYNTSTNVYLVDTPGFDDTNLSDSDVLKEIASWLTSSYHHEVKLTGILYLHRITDLRMGGSAKKNLFMFKKLCGPEALKHVVLVTTMWELVDEKLGLERQDELETTEEFWGYMLSKGSRIEKHLNTTQSARHIISRFISQSRPATPVLLAIQDEMVNKSKNLDETEAGKGLEGVLARERERFKRDLEQARQDMQEALAARDREAQEEILIQQALVKSNLERLQRQQEEIKITMEKLHKEKYERLEADWKKHKKEMKEKNDKDEARWVQEKEELTRKIKSLSVYLKKLAGHGQCEVKAAQVPAWDRNISLSLRGQDWAFVGPYFSKWSGSDEVSKDFRIDT</sequence>
<dbReference type="eggNOG" id="ENOG502RW3Q">
    <property type="taxonomic scope" value="Eukaryota"/>
</dbReference>
<keyword evidence="8" id="KW-0378">Hydrolase</keyword>
<keyword evidence="9" id="KW-1002">Plastid outer membrane</keyword>
<gene>
    <name evidence="17" type="ORF">CSUB01_07283</name>
</gene>
<name>A0A066X376_COLSU</name>
<dbReference type="InterPro" id="IPR006073">
    <property type="entry name" value="GTP-bd"/>
</dbReference>
<keyword evidence="5" id="KW-0934">Plastid</keyword>
<evidence type="ECO:0000256" key="6">
    <source>
        <dbReference type="ARBA" id="ARBA00022692"/>
    </source>
</evidence>
<dbReference type="HOGENOM" id="CLU_018003_1_1_1"/>
<dbReference type="GO" id="GO:0046872">
    <property type="term" value="F:metal ion binding"/>
    <property type="evidence" value="ECO:0007669"/>
    <property type="project" value="UniProtKB-KW"/>
</dbReference>
<keyword evidence="6" id="KW-0812">Transmembrane</keyword>
<dbReference type="AlphaFoldDB" id="A0A066X376"/>
<evidence type="ECO:0000256" key="12">
    <source>
        <dbReference type="ARBA" id="ARBA00022989"/>
    </source>
</evidence>
<dbReference type="CDD" id="cd00882">
    <property type="entry name" value="Ras_like_GTPase"/>
    <property type="match status" value="1"/>
</dbReference>
<dbReference type="InterPro" id="IPR027417">
    <property type="entry name" value="P-loop_NTPase"/>
</dbReference>
<comment type="subcellular location">
    <subcellularLocation>
        <location evidence="2">Membrane</location>
        <topology evidence="2">Single-pass membrane protein</topology>
    </subcellularLocation>
    <subcellularLocation>
        <location evidence="14">Plastid</location>
        <location evidence="14">Chloroplast outer membrane</location>
    </subcellularLocation>
</comment>
<keyword evidence="18" id="KW-1185">Reference proteome</keyword>
<evidence type="ECO:0000256" key="7">
    <source>
        <dbReference type="ARBA" id="ARBA00022723"/>
    </source>
</evidence>